<evidence type="ECO:0000256" key="2">
    <source>
        <dbReference type="SAM" id="Phobius"/>
    </source>
</evidence>
<feature type="transmembrane region" description="Helical" evidence="2">
    <location>
        <begin position="9"/>
        <end position="28"/>
    </location>
</feature>
<dbReference type="AlphaFoldDB" id="A0A941CU16"/>
<organism evidence="3 4">
    <name type="scientific">Allobacillus saliphilus</name>
    <dbReference type="NCBI Taxonomy" id="2912308"/>
    <lineage>
        <taxon>Bacteria</taxon>
        <taxon>Bacillati</taxon>
        <taxon>Bacillota</taxon>
        <taxon>Bacilli</taxon>
        <taxon>Bacillales</taxon>
        <taxon>Bacillaceae</taxon>
        <taxon>Allobacillus</taxon>
    </lineage>
</organism>
<keyword evidence="2" id="KW-0472">Membrane</keyword>
<sequence>METKILKGLFIILVLVGLGLVGYGIVMSDVKDKALIITIGIFVVSVSYSGYSSIRQTEELKKNQERLSKIEQYIEKHRDSLDDLKDLLQQQELKNEIFLLKNELELLEKKLEFKMGNSIMNLIRIIGRKH</sequence>
<feature type="coiled-coil region" evidence="1">
    <location>
        <begin position="67"/>
        <end position="110"/>
    </location>
</feature>
<keyword evidence="1" id="KW-0175">Coiled coil</keyword>
<gene>
    <name evidence="3" type="ORF">KC820_00175</name>
</gene>
<proteinExistence type="predicted"/>
<keyword evidence="4" id="KW-1185">Reference proteome</keyword>
<dbReference type="RefSeq" id="WP_212366993.1">
    <property type="nucleotide sequence ID" value="NZ_JAGSIE010000002.1"/>
</dbReference>
<accession>A0A941CU16</accession>
<protein>
    <submittedName>
        <fullName evidence="3">Uncharacterized protein</fullName>
    </submittedName>
</protein>
<dbReference type="Proteomes" id="UP000675431">
    <property type="component" value="Unassembled WGS sequence"/>
</dbReference>
<feature type="transmembrane region" description="Helical" evidence="2">
    <location>
        <begin position="34"/>
        <end position="54"/>
    </location>
</feature>
<keyword evidence="2" id="KW-1133">Transmembrane helix</keyword>
<evidence type="ECO:0000256" key="1">
    <source>
        <dbReference type="SAM" id="Coils"/>
    </source>
</evidence>
<evidence type="ECO:0000313" key="4">
    <source>
        <dbReference type="Proteomes" id="UP000675431"/>
    </source>
</evidence>
<comment type="caution">
    <text evidence="3">The sequence shown here is derived from an EMBL/GenBank/DDBJ whole genome shotgun (WGS) entry which is preliminary data.</text>
</comment>
<evidence type="ECO:0000313" key="3">
    <source>
        <dbReference type="EMBL" id="MBR7552556.1"/>
    </source>
</evidence>
<keyword evidence="2" id="KW-0812">Transmembrane</keyword>
<name>A0A941CU16_9BACI</name>
<dbReference type="EMBL" id="JAGSIE010000002">
    <property type="protein sequence ID" value="MBR7552556.1"/>
    <property type="molecule type" value="Genomic_DNA"/>
</dbReference>
<reference evidence="3 4" key="1">
    <citation type="submission" date="2021-04" db="EMBL/GenBank/DDBJ databases">
        <title>Allobacillus sp. nov. SKP8-2 isolated from shrimp paste.</title>
        <authorList>
            <person name="Tanasupawat S."/>
            <person name="Yiamsombat S."/>
            <person name="Kanchanasin P."/>
            <person name="Kuncharoen N."/>
        </authorList>
    </citation>
    <scope>NUCLEOTIDE SEQUENCE [LARGE SCALE GENOMIC DNA]</scope>
    <source>
        <strain evidence="3 4">SKP8-2</strain>
    </source>
</reference>